<dbReference type="PANTHER" id="PTHR40396:SF1">
    <property type="entry name" value="ATPASE AAA-TYPE CORE DOMAIN-CONTAINING PROTEIN"/>
    <property type="match status" value="1"/>
</dbReference>
<dbReference type="RefSeq" id="WP_125690985.1">
    <property type="nucleotide sequence ID" value="NZ_JBHSSK010000009.1"/>
</dbReference>
<name>A0ABW1SRU4_9LACO</name>
<evidence type="ECO:0000259" key="1">
    <source>
        <dbReference type="Pfam" id="PF13304"/>
    </source>
</evidence>
<evidence type="ECO:0000313" key="3">
    <source>
        <dbReference type="Proteomes" id="UP001596254"/>
    </source>
</evidence>
<dbReference type="EMBL" id="JBHSSK010000009">
    <property type="protein sequence ID" value="MFC6206470.1"/>
    <property type="molecule type" value="Genomic_DNA"/>
</dbReference>
<dbReference type="Proteomes" id="UP001596254">
    <property type="component" value="Unassembled WGS sequence"/>
</dbReference>
<dbReference type="PANTHER" id="PTHR40396">
    <property type="entry name" value="ATPASE-LIKE PROTEIN"/>
    <property type="match status" value="1"/>
</dbReference>
<proteinExistence type="predicted"/>
<accession>A0ABW1SRU4</accession>
<dbReference type="Gene3D" id="3.40.50.300">
    <property type="entry name" value="P-loop containing nucleotide triphosphate hydrolases"/>
    <property type="match status" value="1"/>
</dbReference>
<reference evidence="3" key="1">
    <citation type="journal article" date="2019" name="Int. J. Syst. Evol. Microbiol.">
        <title>The Global Catalogue of Microorganisms (GCM) 10K type strain sequencing project: providing services to taxonomists for standard genome sequencing and annotation.</title>
        <authorList>
            <consortium name="The Broad Institute Genomics Platform"/>
            <consortium name="The Broad Institute Genome Sequencing Center for Infectious Disease"/>
            <person name="Wu L."/>
            <person name="Ma J."/>
        </authorList>
    </citation>
    <scope>NUCLEOTIDE SEQUENCE [LARGE SCALE GENOMIC DNA]</scope>
    <source>
        <strain evidence="3">CCM 8905</strain>
    </source>
</reference>
<dbReference type="Pfam" id="PF13304">
    <property type="entry name" value="AAA_21"/>
    <property type="match status" value="1"/>
</dbReference>
<evidence type="ECO:0000313" key="2">
    <source>
        <dbReference type="EMBL" id="MFC6206470.1"/>
    </source>
</evidence>
<dbReference type="SUPFAM" id="SSF52540">
    <property type="entry name" value="P-loop containing nucleoside triphosphate hydrolases"/>
    <property type="match status" value="1"/>
</dbReference>
<comment type="caution">
    <text evidence="2">The sequence shown here is derived from an EMBL/GenBank/DDBJ whole genome shotgun (WGS) entry which is preliminary data.</text>
</comment>
<sequence length="387" mass="42349">MLIDFTLTNFRSFKNPVTLSLVATNAGGAERSLPLTGTKRGLKCAALCGTNGVGKSNVLAGLLRMQQMVVTPTEEITDDLPFEPFQLDGGSSQRPTTFAVTFKRAGIAYRYAFSYQANQVLDESLQATIPGENPKVLFSREGGQFVQVPVGQHTAINNTRPNALMLFALQKWNYAPAIEVFRWFSDDLVSLDSQPRVNGRLNEDVVAQLTQFLHAVGCEVAGVIQHQVAVQFLDGSRYDRPDLYLRYEKYDDAGEVVDVVELPLSRVSVGTQQLVAFGLALIQAQTAAHPQTLLADEFASALHPEVALALLALVNSTAMHSQIVLVTPQFGLLGGQLRPDQLYLVTKNYRGESHLTQQLAPEMAARQVAMQSQPNVDMGILRATFTL</sequence>
<dbReference type="InterPro" id="IPR003959">
    <property type="entry name" value="ATPase_AAA_core"/>
</dbReference>
<gene>
    <name evidence="2" type="ORF">ACFP1G_03125</name>
</gene>
<keyword evidence="3" id="KW-1185">Reference proteome</keyword>
<protein>
    <submittedName>
        <fullName evidence="2">ATP/GTP-binding protein</fullName>
    </submittedName>
</protein>
<feature type="domain" description="ATPase AAA-type core" evidence="1">
    <location>
        <begin position="45"/>
        <end position="329"/>
    </location>
</feature>
<dbReference type="CDD" id="cd00267">
    <property type="entry name" value="ABC_ATPase"/>
    <property type="match status" value="1"/>
</dbReference>
<organism evidence="2 3">
    <name type="scientific">Levilactobacillus tongjiangensis</name>
    <dbReference type="NCBI Taxonomy" id="2486023"/>
    <lineage>
        <taxon>Bacteria</taxon>
        <taxon>Bacillati</taxon>
        <taxon>Bacillota</taxon>
        <taxon>Bacilli</taxon>
        <taxon>Lactobacillales</taxon>
        <taxon>Lactobacillaceae</taxon>
        <taxon>Levilactobacillus</taxon>
    </lineage>
</organism>
<dbReference type="InterPro" id="IPR027417">
    <property type="entry name" value="P-loop_NTPase"/>
</dbReference>